<evidence type="ECO:0000259" key="24">
    <source>
        <dbReference type="PROSITE" id="PS50070"/>
    </source>
</evidence>
<reference evidence="26 27" key="1">
    <citation type="journal article" date="2018" name="Nat. Ecol. Evol.">
        <title>Genomic signatures of mitonuclear coevolution across populations of Tigriopus californicus.</title>
        <authorList>
            <person name="Barreto F.S."/>
            <person name="Watson E.T."/>
            <person name="Lima T.G."/>
            <person name="Willett C.S."/>
            <person name="Edmands S."/>
            <person name="Li W."/>
            <person name="Burton R.S."/>
        </authorList>
    </citation>
    <scope>NUCLEOTIDE SEQUENCE [LARGE SCALE GENOMIC DNA]</scope>
    <source>
        <strain evidence="26 27">San Diego</strain>
    </source>
</reference>
<dbReference type="EC" id="2.7.10.1" evidence="2"/>
<evidence type="ECO:0000256" key="17">
    <source>
        <dbReference type="PIRSR" id="PIRSR000615-3"/>
    </source>
</evidence>
<dbReference type="GO" id="GO:0043235">
    <property type="term" value="C:receptor complex"/>
    <property type="evidence" value="ECO:0007669"/>
    <property type="project" value="TreeGrafter"/>
</dbReference>
<dbReference type="SUPFAM" id="SSF57440">
    <property type="entry name" value="Kringle-like"/>
    <property type="match status" value="1"/>
</dbReference>
<dbReference type="Gene3D" id="3.30.200.20">
    <property type="entry name" value="Phosphorylase Kinase, domain 1"/>
    <property type="match status" value="1"/>
</dbReference>
<evidence type="ECO:0000256" key="11">
    <source>
        <dbReference type="ARBA" id="ARBA00023170"/>
    </source>
</evidence>
<evidence type="ECO:0000256" key="12">
    <source>
        <dbReference type="ARBA" id="ARBA00023180"/>
    </source>
</evidence>
<evidence type="ECO:0000256" key="2">
    <source>
        <dbReference type="ARBA" id="ARBA00011902"/>
    </source>
</evidence>
<evidence type="ECO:0000256" key="20">
    <source>
        <dbReference type="SAM" id="MobiDB-lite"/>
    </source>
</evidence>
<feature type="compositionally biased region" description="Polar residues" evidence="20">
    <location>
        <begin position="778"/>
        <end position="789"/>
    </location>
</feature>
<keyword evidence="4 18" id="KW-0420">Kringle</keyword>
<dbReference type="InterPro" id="IPR000001">
    <property type="entry name" value="Kringle"/>
</dbReference>
<keyword evidence="6 16" id="KW-0547">Nucleotide-binding</keyword>
<feature type="compositionally biased region" description="Low complexity" evidence="20">
    <location>
        <begin position="790"/>
        <end position="826"/>
    </location>
</feature>
<keyword evidence="7 16" id="KW-0067">ATP-binding</keyword>
<dbReference type="PROSITE" id="PS00107">
    <property type="entry name" value="PROTEIN_KINASE_ATP"/>
    <property type="match status" value="1"/>
</dbReference>
<feature type="domain" description="Ig-like" evidence="25">
    <location>
        <begin position="47"/>
        <end position="139"/>
    </location>
</feature>
<dbReference type="PRINTS" id="PR00109">
    <property type="entry name" value="TYRKINASE"/>
</dbReference>
<evidence type="ECO:0000256" key="10">
    <source>
        <dbReference type="ARBA" id="ARBA00023157"/>
    </source>
</evidence>
<keyword evidence="3" id="KW-0597">Phosphoprotein</keyword>
<dbReference type="PIRSF" id="PIRSF000615">
    <property type="entry name" value="TyrPK_CSF1-R"/>
    <property type="match status" value="1"/>
</dbReference>
<dbReference type="GO" id="GO:0005524">
    <property type="term" value="F:ATP binding"/>
    <property type="evidence" value="ECO:0007669"/>
    <property type="project" value="UniProtKB-UniRule"/>
</dbReference>
<dbReference type="InterPro" id="IPR000719">
    <property type="entry name" value="Prot_kinase_dom"/>
</dbReference>
<dbReference type="Gene3D" id="1.10.2000.10">
    <property type="entry name" value="Frizzled cysteine-rich domain"/>
    <property type="match status" value="1"/>
</dbReference>
<dbReference type="CDD" id="cd07459">
    <property type="entry name" value="CRD_TK_ROR_like"/>
    <property type="match status" value="1"/>
</dbReference>
<dbReference type="InterPro" id="IPR020635">
    <property type="entry name" value="Tyr_kinase_cat_dom"/>
</dbReference>
<feature type="compositionally biased region" description="Polar residues" evidence="20">
    <location>
        <begin position="827"/>
        <end position="846"/>
    </location>
</feature>
<dbReference type="InterPro" id="IPR007110">
    <property type="entry name" value="Ig-like_dom"/>
</dbReference>
<evidence type="ECO:0000256" key="3">
    <source>
        <dbReference type="ARBA" id="ARBA00022553"/>
    </source>
</evidence>
<dbReference type="Proteomes" id="UP000318571">
    <property type="component" value="Chromosome 5"/>
</dbReference>
<dbReference type="Pfam" id="PF13927">
    <property type="entry name" value="Ig_3"/>
    <property type="match status" value="1"/>
</dbReference>
<evidence type="ECO:0000256" key="14">
    <source>
        <dbReference type="ARBA" id="ARBA00051243"/>
    </source>
</evidence>
<feature type="region of interest" description="Disordered" evidence="20">
    <location>
        <begin position="777"/>
        <end position="867"/>
    </location>
</feature>
<evidence type="ECO:0000256" key="15">
    <source>
        <dbReference type="PIRSR" id="PIRSR000615-1"/>
    </source>
</evidence>
<dbReference type="PRINTS" id="PR00018">
    <property type="entry name" value="KRINGLE"/>
</dbReference>
<dbReference type="InterPro" id="IPR050122">
    <property type="entry name" value="RTK"/>
</dbReference>
<protein>
    <recommendedName>
        <fullName evidence="2">receptor protein-tyrosine kinase</fullName>
        <ecNumber evidence="2">2.7.10.1</ecNumber>
    </recommendedName>
</protein>
<dbReference type="InterPro" id="IPR036179">
    <property type="entry name" value="Ig-like_dom_sf"/>
</dbReference>
<keyword evidence="21" id="KW-0732">Signal</keyword>
<comment type="caution">
    <text evidence="26">The sequence shown here is derived from an EMBL/GenBank/DDBJ whole genome shotgun (WGS) entry which is preliminary data.</text>
</comment>
<dbReference type="InterPro" id="IPR003598">
    <property type="entry name" value="Ig_sub2"/>
</dbReference>
<dbReference type="GO" id="GO:0004714">
    <property type="term" value="F:transmembrane receptor protein tyrosine kinase activity"/>
    <property type="evidence" value="ECO:0007669"/>
    <property type="project" value="UniProtKB-EC"/>
</dbReference>
<evidence type="ECO:0000256" key="5">
    <source>
        <dbReference type="ARBA" id="ARBA00022692"/>
    </source>
</evidence>
<dbReference type="STRING" id="6832.A0A553PGA6"/>
<accession>A0A553PGA6</accession>
<dbReference type="InterPro" id="IPR013806">
    <property type="entry name" value="Kringle-like"/>
</dbReference>
<feature type="chain" id="PRO_5021828754" description="receptor protein-tyrosine kinase" evidence="21">
    <location>
        <begin position="24"/>
        <end position="911"/>
    </location>
</feature>
<dbReference type="Gene3D" id="2.40.20.10">
    <property type="entry name" value="Plasminogen Kringle 4"/>
    <property type="match status" value="1"/>
</dbReference>
<feature type="region of interest" description="Disordered" evidence="20">
    <location>
        <begin position="191"/>
        <end position="227"/>
    </location>
</feature>
<evidence type="ECO:0000256" key="7">
    <source>
        <dbReference type="ARBA" id="ARBA00022840"/>
    </source>
</evidence>
<dbReference type="SMART" id="SM00220">
    <property type="entry name" value="S_TKc"/>
    <property type="match status" value="1"/>
</dbReference>
<gene>
    <name evidence="26" type="ORF">TCAL_07591</name>
</gene>
<evidence type="ECO:0000256" key="4">
    <source>
        <dbReference type="ARBA" id="ARBA00022572"/>
    </source>
</evidence>
<keyword evidence="10" id="KW-1015">Disulfide bond</keyword>
<dbReference type="InterPro" id="IPR036790">
    <property type="entry name" value="Frizzled_dom_sf"/>
</dbReference>
<dbReference type="InterPro" id="IPR011009">
    <property type="entry name" value="Kinase-like_dom_sf"/>
</dbReference>
<dbReference type="SMART" id="SM00409">
    <property type="entry name" value="IG"/>
    <property type="match status" value="1"/>
</dbReference>
<feature type="binding site" evidence="16">
    <location>
        <position position="643"/>
    </location>
    <ligand>
        <name>ATP</name>
        <dbReference type="ChEBI" id="CHEBI:30616"/>
    </ligand>
</feature>
<dbReference type="OMA" id="MAPQMIP"/>
<dbReference type="Pfam" id="PF00051">
    <property type="entry name" value="Kringle"/>
    <property type="match status" value="1"/>
</dbReference>
<evidence type="ECO:0000256" key="9">
    <source>
        <dbReference type="ARBA" id="ARBA00023136"/>
    </source>
</evidence>
<keyword evidence="11" id="KW-0675">Receptor</keyword>
<keyword evidence="17" id="KW-0479">Metal-binding</keyword>
<feature type="binding site" evidence="17">
    <location>
        <position position="657"/>
    </location>
    <ligand>
        <name>Mg(2+)</name>
        <dbReference type="ChEBI" id="CHEBI:18420"/>
    </ligand>
</feature>
<feature type="compositionally biased region" description="Polar residues" evidence="20">
    <location>
        <begin position="857"/>
        <end position="867"/>
    </location>
</feature>
<dbReference type="InterPro" id="IPR020067">
    <property type="entry name" value="Frizzled_dom"/>
</dbReference>
<evidence type="ECO:0000313" key="27">
    <source>
        <dbReference type="Proteomes" id="UP000318571"/>
    </source>
</evidence>
<proteinExistence type="predicted"/>
<keyword evidence="5" id="KW-0812">Transmembrane</keyword>
<feature type="binding site" evidence="19">
    <location>
        <position position="532"/>
    </location>
    <ligand>
        <name>ATP</name>
        <dbReference type="ChEBI" id="CHEBI:30616"/>
    </ligand>
</feature>
<keyword evidence="9" id="KW-0472">Membrane</keyword>
<dbReference type="PANTHER" id="PTHR24416:SF611">
    <property type="entry name" value="TYROSINE-PROTEIN KINASE TRANSMEMBRANE RECEPTOR ROR"/>
    <property type="match status" value="1"/>
</dbReference>
<feature type="domain" description="FZ" evidence="23">
    <location>
        <begin position="227"/>
        <end position="360"/>
    </location>
</feature>
<dbReference type="Gene3D" id="1.10.510.10">
    <property type="entry name" value="Transferase(Phosphotransferase) domain 1"/>
    <property type="match status" value="1"/>
</dbReference>
<feature type="domain" description="Protein kinase" evidence="22">
    <location>
        <begin position="499"/>
        <end position="770"/>
    </location>
</feature>
<feature type="active site" description="Proton acceptor" evidence="15">
    <location>
        <position position="639"/>
    </location>
</feature>
<dbReference type="InterPro" id="IPR038178">
    <property type="entry name" value="Kringle_sf"/>
</dbReference>
<organism evidence="26 27">
    <name type="scientific">Tigriopus californicus</name>
    <name type="common">Marine copepod</name>
    <dbReference type="NCBI Taxonomy" id="6832"/>
    <lineage>
        <taxon>Eukaryota</taxon>
        <taxon>Metazoa</taxon>
        <taxon>Ecdysozoa</taxon>
        <taxon>Arthropoda</taxon>
        <taxon>Crustacea</taxon>
        <taxon>Multicrustacea</taxon>
        <taxon>Hexanauplia</taxon>
        <taxon>Copepoda</taxon>
        <taxon>Harpacticoida</taxon>
        <taxon>Harpacticidae</taxon>
        <taxon>Tigriopus</taxon>
    </lineage>
</organism>
<feature type="binding site" evidence="17">
    <location>
        <position position="644"/>
    </location>
    <ligand>
        <name>Mg(2+)</name>
        <dbReference type="ChEBI" id="CHEBI:18420"/>
    </ligand>
</feature>
<feature type="compositionally biased region" description="Polar residues" evidence="20">
    <location>
        <begin position="210"/>
        <end position="220"/>
    </location>
</feature>
<dbReference type="InterPro" id="IPR003599">
    <property type="entry name" value="Ig_sub"/>
</dbReference>
<evidence type="ECO:0000259" key="23">
    <source>
        <dbReference type="PROSITE" id="PS50038"/>
    </source>
</evidence>
<keyword evidence="17" id="KW-0460">Magnesium</keyword>
<dbReference type="SUPFAM" id="SSF56112">
    <property type="entry name" value="Protein kinase-like (PK-like)"/>
    <property type="match status" value="1"/>
</dbReference>
<dbReference type="InterPro" id="IPR008266">
    <property type="entry name" value="Tyr_kinase_AS"/>
</dbReference>
<dbReference type="SMART" id="SM00219">
    <property type="entry name" value="TyrKc"/>
    <property type="match status" value="1"/>
</dbReference>
<dbReference type="InterPro" id="IPR001245">
    <property type="entry name" value="Ser-Thr/Tyr_kinase_cat_dom"/>
</dbReference>
<feature type="signal peptide" evidence="21">
    <location>
        <begin position="1"/>
        <end position="23"/>
    </location>
</feature>
<evidence type="ECO:0000259" key="25">
    <source>
        <dbReference type="PROSITE" id="PS50835"/>
    </source>
</evidence>
<dbReference type="PROSITE" id="PS50038">
    <property type="entry name" value="FZ"/>
    <property type="match status" value="1"/>
</dbReference>
<comment type="subcellular location">
    <subcellularLocation>
        <location evidence="1">Membrane</location>
        <topology evidence="1">Single-pass type I membrane protein</topology>
    </subcellularLocation>
</comment>
<dbReference type="PROSITE" id="PS51257">
    <property type="entry name" value="PROKAR_LIPOPROTEIN"/>
    <property type="match status" value="1"/>
</dbReference>
<dbReference type="InterPro" id="IPR013783">
    <property type="entry name" value="Ig-like_fold"/>
</dbReference>
<keyword evidence="27" id="KW-1185">Reference proteome</keyword>
<evidence type="ECO:0000256" key="8">
    <source>
        <dbReference type="ARBA" id="ARBA00022989"/>
    </source>
</evidence>
<dbReference type="Pfam" id="PF07714">
    <property type="entry name" value="PK_Tyr_Ser-Thr"/>
    <property type="match status" value="1"/>
</dbReference>
<evidence type="ECO:0000313" key="26">
    <source>
        <dbReference type="EMBL" id="TRY76712.1"/>
    </source>
</evidence>
<dbReference type="SMART" id="SM00130">
    <property type="entry name" value="KR"/>
    <property type="match status" value="1"/>
</dbReference>
<dbReference type="SUPFAM" id="SSF48726">
    <property type="entry name" value="Immunoglobulin"/>
    <property type="match status" value="1"/>
</dbReference>
<dbReference type="GO" id="GO:0046872">
    <property type="term" value="F:metal ion binding"/>
    <property type="evidence" value="ECO:0007669"/>
    <property type="project" value="UniProtKB-KW"/>
</dbReference>
<evidence type="ECO:0000256" key="1">
    <source>
        <dbReference type="ARBA" id="ARBA00004479"/>
    </source>
</evidence>
<dbReference type="PROSITE" id="PS00109">
    <property type="entry name" value="PROTEIN_KINASE_TYR"/>
    <property type="match status" value="1"/>
</dbReference>
<dbReference type="PROSITE" id="PS50011">
    <property type="entry name" value="PROTEIN_KINASE_DOM"/>
    <property type="match status" value="1"/>
</dbReference>
<evidence type="ECO:0000256" key="16">
    <source>
        <dbReference type="PIRSR" id="PIRSR000615-2"/>
    </source>
</evidence>
<dbReference type="SMART" id="SM00408">
    <property type="entry name" value="IGc2"/>
    <property type="match status" value="1"/>
</dbReference>
<dbReference type="EMBL" id="VCGU01000004">
    <property type="protein sequence ID" value="TRY76712.1"/>
    <property type="molecule type" value="Genomic_DNA"/>
</dbReference>
<dbReference type="GO" id="GO:0007169">
    <property type="term" value="P:cell surface receptor protein tyrosine kinase signaling pathway"/>
    <property type="evidence" value="ECO:0007669"/>
    <property type="project" value="TreeGrafter"/>
</dbReference>
<dbReference type="InterPro" id="IPR041775">
    <property type="entry name" value="Ror-like_CRD"/>
</dbReference>
<comment type="catalytic activity">
    <reaction evidence="14">
        <text>L-tyrosyl-[protein] + ATP = O-phospho-L-tyrosyl-[protein] + ADP + H(+)</text>
        <dbReference type="Rhea" id="RHEA:10596"/>
        <dbReference type="Rhea" id="RHEA-COMP:10136"/>
        <dbReference type="Rhea" id="RHEA-COMP:20101"/>
        <dbReference type="ChEBI" id="CHEBI:15378"/>
        <dbReference type="ChEBI" id="CHEBI:30616"/>
        <dbReference type="ChEBI" id="CHEBI:46858"/>
        <dbReference type="ChEBI" id="CHEBI:61978"/>
        <dbReference type="ChEBI" id="CHEBI:456216"/>
        <dbReference type="EC" id="2.7.10.1"/>
    </reaction>
</comment>
<dbReference type="InterPro" id="IPR017441">
    <property type="entry name" value="Protein_kinase_ATP_BS"/>
</dbReference>
<sequence length="911" mass="101397">MIKMTLIWTLLGVLGCLISRTHSQGSNQDPQRIPDHSNEVNNQRQDPSTLQFVYPMKNYSRVVGDALKIKCEVAGNPGVTEFHWFKNEAPLYEEKGRIKVKEKLGGSEPQWSRIRFRELEVMDTGFYRCEASNGQTTISGESIIRVAPSGSKKNSHYDEDVYSEDYEEDRLIPHDFPIDFGADLSNGVHGIPSHIQFQEPGNARRPPDRSSPSKQVNSGLPSLKPNEMEGSCQRYTGSICSQYVGGSDLIFVSAGLTQDYIELKLQSALQVIMKSPDLRGTCAEYAIPAICLSTLPLCDRQTKKPRKVCRDECEVLEYDLCQRELEIARNQPMINHQLVLPDCKELPVTGSTASYNCVRLSMPHVTQLIKPHSCYKDSGEDYRGTISVTKSGLICKPWHLSFDSTTVGLGRSKSDQNVELVGGHNYCRNPAGQEQESQPWCYTNDPRSMVTTTQASSHHNYSEMEMNSLIPPHSLPIPPSMQPYHPPKPRAREFPITSVRFNQELGEGTYGKIYRGDLGGIIGGGSTQVAIKTLRPGANSQIKQDFQKEIDSWSDIKSANVVMLIGVVLNEDPQCLIFEYLSHGDLHEFLVHHSPKSDMSISSDDGMDRVLDPADMSFIAIQISAGMEYLASRNYVHRDLAARNCLVGENLTVKISDFGLAREMYASDYYRVQAKSMLPVRWMPPESILYGTFNSESDVWSYGVVLWEIYSFGLQPYYGYSNQEVIEMIRSRQLLPCPEDCPSRMYAFMVECWHEVPNRRPPFAEINARLRHWEGMSNGYQSTSHSMANTSQHSGSQHSSTGPSNNTGSTNVSQQHLLMQQQQQQQANNAGTGTLTSSNGGYSQPFSHLINPFIMSNPPQHTHGNPTSGAVGMVQMGHNGGPPQHTLFMPNGGGHSNNGAAGSSVASLQMV</sequence>
<feature type="domain" description="Kringle" evidence="24">
    <location>
        <begin position="373"/>
        <end position="447"/>
    </location>
</feature>
<dbReference type="AlphaFoldDB" id="A0A553PGA6"/>
<dbReference type="PROSITE" id="PS50835">
    <property type="entry name" value="IG_LIKE"/>
    <property type="match status" value="1"/>
</dbReference>
<keyword evidence="12" id="KW-0325">Glycoprotein</keyword>
<evidence type="ECO:0000256" key="21">
    <source>
        <dbReference type="SAM" id="SignalP"/>
    </source>
</evidence>
<feature type="region of interest" description="Disordered" evidence="20">
    <location>
        <begin position="24"/>
        <end position="47"/>
    </location>
</feature>
<name>A0A553PGA6_TIGCA</name>
<dbReference type="CDD" id="cd05048">
    <property type="entry name" value="PTKc_Ror"/>
    <property type="match status" value="1"/>
</dbReference>
<evidence type="ECO:0000256" key="13">
    <source>
        <dbReference type="ARBA" id="ARBA00023319"/>
    </source>
</evidence>
<evidence type="ECO:0000259" key="22">
    <source>
        <dbReference type="PROSITE" id="PS50011"/>
    </source>
</evidence>
<dbReference type="FunFam" id="1.10.510.10:FF:000116">
    <property type="entry name" value="inactive tyrosine-protein kinase transmembrane receptor ROR1"/>
    <property type="match status" value="1"/>
</dbReference>
<evidence type="ECO:0000256" key="6">
    <source>
        <dbReference type="ARBA" id="ARBA00022741"/>
    </source>
</evidence>
<dbReference type="Gene3D" id="2.60.40.10">
    <property type="entry name" value="Immunoglobulins"/>
    <property type="match status" value="1"/>
</dbReference>
<dbReference type="GO" id="GO:0045202">
    <property type="term" value="C:synapse"/>
    <property type="evidence" value="ECO:0007669"/>
    <property type="project" value="UniProtKB-SubCell"/>
</dbReference>
<dbReference type="Pfam" id="PF01392">
    <property type="entry name" value="Fz"/>
    <property type="match status" value="1"/>
</dbReference>
<dbReference type="PROSITE" id="PS50070">
    <property type="entry name" value="KRINGLE_2"/>
    <property type="match status" value="1"/>
</dbReference>
<comment type="caution">
    <text evidence="18">Lacks conserved residue(s) required for the propagation of feature annotation.</text>
</comment>
<dbReference type="GO" id="GO:0017147">
    <property type="term" value="F:Wnt-protein binding"/>
    <property type="evidence" value="ECO:0007669"/>
    <property type="project" value="TreeGrafter"/>
</dbReference>
<dbReference type="GO" id="GO:0005886">
    <property type="term" value="C:plasma membrane"/>
    <property type="evidence" value="ECO:0007669"/>
    <property type="project" value="TreeGrafter"/>
</dbReference>
<dbReference type="CDD" id="cd00108">
    <property type="entry name" value="KR"/>
    <property type="match status" value="1"/>
</dbReference>
<dbReference type="PANTHER" id="PTHR24416">
    <property type="entry name" value="TYROSINE-PROTEIN KINASE RECEPTOR"/>
    <property type="match status" value="1"/>
</dbReference>
<evidence type="ECO:0000256" key="19">
    <source>
        <dbReference type="PROSITE-ProRule" id="PRU10141"/>
    </source>
</evidence>
<evidence type="ECO:0000256" key="18">
    <source>
        <dbReference type="PROSITE-ProRule" id="PRU00121"/>
    </source>
</evidence>
<keyword evidence="13" id="KW-0393">Immunoglobulin domain</keyword>
<keyword evidence="8" id="KW-1133">Transmembrane helix</keyword>